<feature type="chain" id="PRO_5013682224" description="BTB domain-containing protein" evidence="1">
    <location>
        <begin position="25"/>
        <end position="157"/>
    </location>
</feature>
<feature type="signal peptide" evidence="1">
    <location>
        <begin position="1"/>
        <end position="24"/>
    </location>
</feature>
<sequence>MSSSRCKCAVVWCGVCGVCTGARSQSGTAGSTALTWQAMCCGHEGSYRCDRTVALVPRRRHVDILVQRHQHHPQFSHPPRLELLLKFLYNEPQPDLAKLAIADLFPLAEAAHKYRVYAVISSCKSTLRPLTAHSLPMCGAQMDGPLTRQRGSPSLPR</sequence>
<dbReference type="OrthoDB" id="3184970at2759"/>
<protein>
    <recommendedName>
        <fullName evidence="4">BTB domain-containing protein</fullName>
    </recommendedName>
</protein>
<dbReference type="InParanoid" id="A0A2H3DXY9"/>
<dbReference type="AlphaFoldDB" id="A0A2H3DXY9"/>
<accession>A0A2H3DXY9</accession>
<evidence type="ECO:0000313" key="3">
    <source>
        <dbReference type="Proteomes" id="UP000217790"/>
    </source>
</evidence>
<organism evidence="2 3">
    <name type="scientific">Armillaria gallica</name>
    <name type="common">Bulbous honey fungus</name>
    <name type="synonym">Armillaria bulbosa</name>
    <dbReference type="NCBI Taxonomy" id="47427"/>
    <lineage>
        <taxon>Eukaryota</taxon>
        <taxon>Fungi</taxon>
        <taxon>Dikarya</taxon>
        <taxon>Basidiomycota</taxon>
        <taxon>Agaricomycotina</taxon>
        <taxon>Agaricomycetes</taxon>
        <taxon>Agaricomycetidae</taxon>
        <taxon>Agaricales</taxon>
        <taxon>Marasmiineae</taxon>
        <taxon>Physalacriaceae</taxon>
        <taxon>Armillaria</taxon>
    </lineage>
</organism>
<evidence type="ECO:0000313" key="2">
    <source>
        <dbReference type="EMBL" id="PBK98930.1"/>
    </source>
</evidence>
<evidence type="ECO:0008006" key="4">
    <source>
        <dbReference type="Google" id="ProtNLM"/>
    </source>
</evidence>
<reference evidence="3" key="1">
    <citation type="journal article" date="2017" name="Nat. Ecol. Evol.">
        <title>Genome expansion and lineage-specific genetic innovations in the forest pathogenic fungi Armillaria.</title>
        <authorList>
            <person name="Sipos G."/>
            <person name="Prasanna A.N."/>
            <person name="Walter M.C."/>
            <person name="O'Connor E."/>
            <person name="Balint B."/>
            <person name="Krizsan K."/>
            <person name="Kiss B."/>
            <person name="Hess J."/>
            <person name="Varga T."/>
            <person name="Slot J."/>
            <person name="Riley R."/>
            <person name="Boka B."/>
            <person name="Rigling D."/>
            <person name="Barry K."/>
            <person name="Lee J."/>
            <person name="Mihaltcheva S."/>
            <person name="LaButti K."/>
            <person name="Lipzen A."/>
            <person name="Waldron R."/>
            <person name="Moloney N.M."/>
            <person name="Sperisen C."/>
            <person name="Kredics L."/>
            <person name="Vagvoelgyi C."/>
            <person name="Patrignani A."/>
            <person name="Fitzpatrick D."/>
            <person name="Nagy I."/>
            <person name="Doyle S."/>
            <person name="Anderson J.B."/>
            <person name="Grigoriev I.V."/>
            <person name="Gueldener U."/>
            <person name="Muensterkoetter M."/>
            <person name="Nagy L.G."/>
        </authorList>
    </citation>
    <scope>NUCLEOTIDE SEQUENCE [LARGE SCALE GENOMIC DNA]</scope>
    <source>
        <strain evidence="3">Ar21-2</strain>
    </source>
</reference>
<keyword evidence="3" id="KW-1185">Reference proteome</keyword>
<dbReference type="Proteomes" id="UP000217790">
    <property type="component" value="Unassembled WGS sequence"/>
</dbReference>
<name>A0A2H3DXY9_ARMGA</name>
<gene>
    <name evidence="2" type="ORF">ARMGADRAFT_483990</name>
</gene>
<dbReference type="EMBL" id="KZ293647">
    <property type="protein sequence ID" value="PBK98930.1"/>
    <property type="molecule type" value="Genomic_DNA"/>
</dbReference>
<proteinExistence type="predicted"/>
<keyword evidence="1" id="KW-0732">Signal</keyword>
<evidence type="ECO:0000256" key="1">
    <source>
        <dbReference type="SAM" id="SignalP"/>
    </source>
</evidence>